<dbReference type="EMBL" id="BMVW01000009">
    <property type="protein sequence ID" value="GGZ19646.1"/>
    <property type="molecule type" value="Genomic_DNA"/>
</dbReference>
<dbReference type="SUPFAM" id="SSF51905">
    <property type="entry name" value="FAD/NAD(P)-binding domain"/>
    <property type="match status" value="1"/>
</dbReference>
<dbReference type="AlphaFoldDB" id="A0A918PQG1"/>
<accession>A0A918PQG1</accession>
<gene>
    <name evidence="1" type="ORF">GCM10010365_44820</name>
</gene>
<reference evidence="1" key="2">
    <citation type="submission" date="2020-09" db="EMBL/GenBank/DDBJ databases">
        <authorList>
            <person name="Sun Q."/>
            <person name="Ohkuma M."/>
        </authorList>
    </citation>
    <scope>NUCLEOTIDE SEQUENCE</scope>
    <source>
        <strain evidence="1">JCM 4815</strain>
    </source>
</reference>
<dbReference type="InterPro" id="IPR036188">
    <property type="entry name" value="FAD/NAD-bd_sf"/>
</dbReference>
<reference evidence="1" key="1">
    <citation type="journal article" date="2014" name="Int. J. Syst. Evol. Microbiol.">
        <title>Complete genome sequence of Corynebacterium casei LMG S-19264T (=DSM 44701T), isolated from a smear-ripened cheese.</title>
        <authorList>
            <consortium name="US DOE Joint Genome Institute (JGI-PGF)"/>
            <person name="Walter F."/>
            <person name="Albersmeier A."/>
            <person name="Kalinowski J."/>
            <person name="Ruckert C."/>
        </authorList>
    </citation>
    <scope>NUCLEOTIDE SEQUENCE</scope>
    <source>
        <strain evidence="1">JCM 4815</strain>
    </source>
</reference>
<protein>
    <submittedName>
        <fullName evidence="1">Uncharacterized protein</fullName>
    </submittedName>
</protein>
<dbReference type="PRINTS" id="PR00420">
    <property type="entry name" value="RNGMNOXGNASE"/>
</dbReference>
<dbReference type="Gene3D" id="3.30.9.100">
    <property type="match status" value="1"/>
</dbReference>
<name>A0A918PQG1_9ACTN</name>
<proteinExistence type="predicted"/>
<dbReference type="RefSeq" id="WP_189861874.1">
    <property type="nucleotide sequence ID" value="NZ_BMVW01000009.1"/>
</dbReference>
<sequence length="472" mass="51971">MSRHPEHAASSSVPVPLEDVRPFGEALVVGAGIAGLLAARALSDSFQHVTILERDALDTAHAHRSGVPQAHHVHVLTARGGQLLDEMFPGFRDELQGAGAPTFDFGEKVSMLFADGWAPQLGTTGLRVQSFTRPLFESRLRRRVVALPGVGLQDKCQVVGLDTVQGRVTGVVTRGREADSLVVLKADLVVVAGGRSAHLPAWLADIGLPHPRETVLDARVGYASRLYDNPTDRWPDWVAMAEFLQAPSIRRGCFATRVEDGRLLVTLQGIEDDRPPRGDADFRNFVGSLRVPLAPVLQAMRPITSPRPYALTGNRRLAYHRLPRWPDGLVVVGDAVCAFNPVYGQGMTVAALEAVLLRDVIAAQAGRTTLSPGTTRRFQRRLARMTLMPWLLATSTDWGWQRHERTPPLPLRAGLWYLRSLLRVVPAEPEVYRKFIRVLNMLSPPTALTHPWVVGKVVLGRRPRRHTVNVKG</sequence>
<dbReference type="Proteomes" id="UP000622166">
    <property type="component" value="Unassembled WGS sequence"/>
</dbReference>
<evidence type="ECO:0000313" key="1">
    <source>
        <dbReference type="EMBL" id="GGZ19646.1"/>
    </source>
</evidence>
<evidence type="ECO:0000313" key="2">
    <source>
        <dbReference type="Proteomes" id="UP000622166"/>
    </source>
</evidence>
<dbReference type="Gene3D" id="3.50.50.60">
    <property type="entry name" value="FAD/NAD(P)-binding domain"/>
    <property type="match status" value="1"/>
</dbReference>
<dbReference type="PANTHER" id="PTHR43422:SF3">
    <property type="entry name" value="THIAMINE THIAZOLE SYNTHASE"/>
    <property type="match status" value="1"/>
</dbReference>
<comment type="caution">
    <text evidence="1">The sequence shown here is derived from an EMBL/GenBank/DDBJ whole genome shotgun (WGS) entry which is preliminary data.</text>
</comment>
<dbReference type="PANTHER" id="PTHR43422">
    <property type="entry name" value="THIAMINE THIAZOLE SYNTHASE"/>
    <property type="match status" value="1"/>
</dbReference>
<keyword evidence="2" id="KW-1185">Reference proteome</keyword>
<organism evidence="1 2">
    <name type="scientific">Streptomyces poonensis</name>
    <dbReference type="NCBI Taxonomy" id="68255"/>
    <lineage>
        <taxon>Bacteria</taxon>
        <taxon>Bacillati</taxon>
        <taxon>Actinomycetota</taxon>
        <taxon>Actinomycetes</taxon>
        <taxon>Kitasatosporales</taxon>
        <taxon>Streptomycetaceae</taxon>
        <taxon>Streptomyces</taxon>
    </lineage>
</organism>